<organism evidence="2 3">
    <name type="scientific">Trifolium pratense</name>
    <name type="common">Red clover</name>
    <dbReference type="NCBI Taxonomy" id="57577"/>
    <lineage>
        <taxon>Eukaryota</taxon>
        <taxon>Viridiplantae</taxon>
        <taxon>Streptophyta</taxon>
        <taxon>Embryophyta</taxon>
        <taxon>Tracheophyta</taxon>
        <taxon>Spermatophyta</taxon>
        <taxon>Magnoliopsida</taxon>
        <taxon>eudicotyledons</taxon>
        <taxon>Gunneridae</taxon>
        <taxon>Pentapetalae</taxon>
        <taxon>rosids</taxon>
        <taxon>fabids</taxon>
        <taxon>Fabales</taxon>
        <taxon>Fabaceae</taxon>
        <taxon>Papilionoideae</taxon>
        <taxon>50 kb inversion clade</taxon>
        <taxon>NPAAA clade</taxon>
        <taxon>Hologalegina</taxon>
        <taxon>IRL clade</taxon>
        <taxon>Trifolieae</taxon>
        <taxon>Trifolium</taxon>
    </lineage>
</organism>
<feature type="non-terminal residue" evidence="2">
    <location>
        <position position="1"/>
    </location>
</feature>
<feature type="region of interest" description="Disordered" evidence="1">
    <location>
        <begin position="18"/>
        <end position="109"/>
    </location>
</feature>
<evidence type="ECO:0000256" key="1">
    <source>
        <dbReference type="SAM" id="MobiDB-lite"/>
    </source>
</evidence>
<sequence length="109" mass="11806">GLAATAIYLEYDPTRRSEKVKFDTPLASPPPTSSTDAATPTPHHLPPTLKSTSQLLTPICSLQSQTASQNAHTKGSRPKESIRPIPHLFRNLLPEPPYPTITATIPDTL</sequence>
<name>A0A2K3KCP2_TRIPR</name>
<reference evidence="2 3" key="1">
    <citation type="journal article" date="2014" name="Am. J. Bot.">
        <title>Genome assembly and annotation for red clover (Trifolium pratense; Fabaceae).</title>
        <authorList>
            <person name="Istvanek J."/>
            <person name="Jaros M."/>
            <person name="Krenek A."/>
            <person name="Repkova J."/>
        </authorList>
    </citation>
    <scope>NUCLEOTIDE SEQUENCE [LARGE SCALE GENOMIC DNA]</scope>
    <source>
        <strain evidence="3">cv. Tatra</strain>
        <tissue evidence="2">Young leaves</tissue>
    </source>
</reference>
<feature type="compositionally biased region" description="Low complexity" evidence="1">
    <location>
        <begin position="33"/>
        <end position="49"/>
    </location>
</feature>
<reference evidence="2 3" key="2">
    <citation type="journal article" date="2017" name="Front. Plant Sci.">
        <title>Gene Classification and Mining of Molecular Markers Useful in Red Clover (Trifolium pratense) Breeding.</title>
        <authorList>
            <person name="Istvanek J."/>
            <person name="Dluhosova J."/>
            <person name="Dluhos P."/>
            <person name="Patkova L."/>
            <person name="Nedelnik J."/>
            <person name="Repkova J."/>
        </authorList>
    </citation>
    <scope>NUCLEOTIDE SEQUENCE [LARGE SCALE GENOMIC DNA]</scope>
    <source>
        <strain evidence="3">cv. Tatra</strain>
        <tissue evidence="2">Young leaves</tissue>
    </source>
</reference>
<protein>
    <submittedName>
        <fullName evidence="2">Uncharacterized protein</fullName>
    </submittedName>
</protein>
<evidence type="ECO:0000313" key="3">
    <source>
        <dbReference type="Proteomes" id="UP000236291"/>
    </source>
</evidence>
<proteinExistence type="predicted"/>
<dbReference type="Proteomes" id="UP000236291">
    <property type="component" value="Unassembled WGS sequence"/>
</dbReference>
<feature type="compositionally biased region" description="Polar residues" evidence="1">
    <location>
        <begin position="50"/>
        <end position="73"/>
    </location>
</feature>
<dbReference type="EMBL" id="ASHM01161282">
    <property type="protein sequence ID" value="PNX64042.1"/>
    <property type="molecule type" value="Genomic_DNA"/>
</dbReference>
<comment type="caution">
    <text evidence="2">The sequence shown here is derived from an EMBL/GenBank/DDBJ whole genome shotgun (WGS) entry which is preliminary data.</text>
</comment>
<dbReference type="AlphaFoldDB" id="A0A2K3KCP2"/>
<gene>
    <name evidence="2" type="ORF">L195_g061923</name>
</gene>
<evidence type="ECO:0000313" key="2">
    <source>
        <dbReference type="EMBL" id="PNX64042.1"/>
    </source>
</evidence>
<accession>A0A2K3KCP2</accession>